<organism evidence="1 2">
    <name type="scientific">[Phormidium ambiguum] IAM M-71</name>
    <dbReference type="NCBI Taxonomy" id="454136"/>
    <lineage>
        <taxon>Bacteria</taxon>
        <taxon>Bacillati</taxon>
        <taxon>Cyanobacteriota</taxon>
        <taxon>Cyanophyceae</taxon>
        <taxon>Oscillatoriophycideae</taxon>
        <taxon>Aerosakkonematales</taxon>
        <taxon>Aerosakkonemataceae</taxon>
        <taxon>Floridanema</taxon>
    </lineage>
</organism>
<evidence type="ECO:0000313" key="2">
    <source>
        <dbReference type="Proteomes" id="UP000185860"/>
    </source>
</evidence>
<dbReference type="OrthoDB" id="370073at2"/>
<proteinExistence type="predicted"/>
<dbReference type="InterPro" id="IPR006521">
    <property type="entry name" value="Tail_protein_I"/>
</dbReference>
<dbReference type="EMBL" id="MRCE01000004">
    <property type="protein sequence ID" value="OKH39744.1"/>
    <property type="molecule type" value="Genomic_DNA"/>
</dbReference>
<dbReference type="RefSeq" id="WP_073592466.1">
    <property type="nucleotide sequence ID" value="NZ_MRCE01000004.1"/>
</dbReference>
<comment type="caution">
    <text evidence="1">The sequence shown here is derived from an EMBL/GenBank/DDBJ whole genome shotgun (WGS) entry which is preliminary data.</text>
</comment>
<dbReference type="NCBIfam" id="TIGR02242">
    <property type="entry name" value="tail_TIGR02242"/>
    <property type="match status" value="1"/>
</dbReference>
<reference evidence="1 2" key="1">
    <citation type="submission" date="2016-11" db="EMBL/GenBank/DDBJ databases">
        <title>Draft Genome Sequences of Nine Cyanobacterial Strains from Diverse Habitats.</title>
        <authorList>
            <person name="Zhu T."/>
            <person name="Hou S."/>
            <person name="Lu X."/>
            <person name="Hess W.R."/>
        </authorList>
    </citation>
    <scope>NUCLEOTIDE SEQUENCE [LARGE SCALE GENOMIC DNA]</scope>
    <source>
        <strain evidence="1 2">IAM M-71</strain>
    </source>
</reference>
<evidence type="ECO:0008006" key="3">
    <source>
        <dbReference type="Google" id="ProtNLM"/>
    </source>
</evidence>
<dbReference type="AlphaFoldDB" id="A0A1U7IQP8"/>
<sequence length="339" mass="39107">MTQAYITQPLILDLTPLRLPEAESAMLPIQSERANIDPDNQSLLIVPGEPSKMLVRLQNLSSRPLQLNFELSGDFPSQWCQIDTEANILAAQEQIETVLYFQVPIDFFEAPQAIRIGQVLKLDYFAQLNVYGSSPGTAPQLLEIAYFNLYIRPETRYLEFLPQFYQEIDFIGRFLKIFEATLEPDIQILANLWAYLDPRTAPRGMIDFLAHWVGWRIQPYLSLEQQRQLIFNALEIYSWRGTRRGLRLYLHLATNLPLDDHLPNEDDKHIGIYEFFSDGFVLGGSSIGQDAILGGVRPFHFKVRLRPELSNSLDEELIKTIIEQEKPAFCTYDLLIENR</sequence>
<dbReference type="Pfam" id="PF09684">
    <property type="entry name" value="Tail_P2_I"/>
    <property type="match status" value="1"/>
</dbReference>
<dbReference type="InterPro" id="IPR011748">
    <property type="entry name" value="Unchr_phage_tail-like"/>
</dbReference>
<evidence type="ECO:0000313" key="1">
    <source>
        <dbReference type="EMBL" id="OKH39744.1"/>
    </source>
</evidence>
<gene>
    <name evidence="1" type="ORF">NIES2119_05720</name>
</gene>
<dbReference type="STRING" id="454136.NIES2119_05720"/>
<protein>
    <recommendedName>
        <fullName evidence="3">Phage tail protein</fullName>
    </recommendedName>
</protein>
<dbReference type="Proteomes" id="UP000185860">
    <property type="component" value="Unassembled WGS sequence"/>
</dbReference>
<accession>A0A1U7IQP8</accession>
<name>A0A1U7IQP8_9CYAN</name>